<proteinExistence type="predicted"/>
<dbReference type="GeneID" id="77953299"/>
<dbReference type="RefSeq" id="YP_010676934.1">
    <property type="nucleotide sequence ID" value="NC_071015.1"/>
</dbReference>
<evidence type="ECO:0000313" key="2">
    <source>
        <dbReference type="Proteomes" id="UP000828443"/>
    </source>
</evidence>
<keyword evidence="2" id="KW-1185">Reference proteome</keyword>
<evidence type="ECO:0000313" key="1">
    <source>
        <dbReference type="EMBL" id="QYN80122.1"/>
    </source>
</evidence>
<name>A0AAE8BGL3_9CAUD</name>
<dbReference type="Proteomes" id="UP000828443">
    <property type="component" value="Segment"/>
</dbReference>
<dbReference type="KEGG" id="vg:77953299"/>
<organism evidence="1 2">
    <name type="scientific">Kosakonia phage Kc263</name>
    <dbReference type="NCBI Taxonomy" id="2863194"/>
    <lineage>
        <taxon>Viruses</taxon>
        <taxon>Duplodnaviria</taxon>
        <taxon>Heunggongvirae</taxon>
        <taxon>Uroviricota</taxon>
        <taxon>Caudoviricetes</taxon>
        <taxon>Chimalliviridae</taxon>
        <taxon>Branisovskavirus</taxon>
        <taxon>Branisovskavirus Kc263</taxon>
    </lineage>
</organism>
<accession>A0AAE8BGL3</accession>
<sequence length="260" mass="29373">MSTSNINHDTVDGQEALTVGEKFMSFFKELSVGIDAFNAKNFNKSIHKVEGIQIWKNLSDKNVYFSVSTKHIPVPVFFNSDKISFKEYVEFVLKAVPILKLVDTQADIVYRGIKTVAATGKVPFSLGNVDNTIKINETRAQFTNVFEDTRTYTRAVNQVYKNFGEAYELMQNFNTIVGSLQSRDVELVSKRVDQVVNIVKILKAKTEANEIGLAEKETRLLNDTISNLVDNVTFAGKMINQLSEMTRVLQLQTDEARKLQ</sequence>
<dbReference type="EMBL" id="MZ348422">
    <property type="protein sequence ID" value="QYN80122.1"/>
    <property type="molecule type" value="Genomic_DNA"/>
</dbReference>
<protein>
    <submittedName>
        <fullName evidence="1">Uncharacterized protein</fullName>
    </submittedName>
</protein>
<reference evidence="1" key="1">
    <citation type="journal article" date="2021" name="Viruses">
        <title>Novel Viruses That Lyse Plant and Human Strains of Kosakonia cowanii.</title>
        <authorList>
            <person name="Petrzik K."/>
            <person name="Brazdova S."/>
            <person name="Krawczyk K."/>
        </authorList>
    </citation>
    <scope>NUCLEOTIDE SEQUENCE</scope>
</reference>